<keyword evidence="6" id="KW-0472">Membrane</keyword>
<keyword evidence="10" id="KW-1185">Reference proteome</keyword>
<dbReference type="PRINTS" id="PR00183">
    <property type="entry name" value="ECOLIPORIN"/>
</dbReference>
<dbReference type="GO" id="GO:0009279">
    <property type="term" value="C:cell outer membrane"/>
    <property type="evidence" value="ECO:0007669"/>
    <property type="project" value="UniProtKB-SubCell"/>
</dbReference>
<dbReference type="InterPro" id="IPR001897">
    <property type="entry name" value="Porin_gammaproteobac"/>
</dbReference>
<comment type="subcellular location">
    <subcellularLocation>
        <location evidence="1">Cell outer membrane</location>
        <topology evidence="1">Multi-pass membrane protein</topology>
    </subcellularLocation>
</comment>
<keyword evidence="4" id="KW-0812">Transmembrane</keyword>
<dbReference type="CDD" id="cd00342">
    <property type="entry name" value="gram_neg_porins"/>
    <property type="match status" value="1"/>
</dbReference>
<dbReference type="InterPro" id="IPR033900">
    <property type="entry name" value="Gram_neg_porin_domain"/>
</dbReference>
<dbReference type="GO" id="GO:0015288">
    <property type="term" value="F:porin activity"/>
    <property type="evidence" value="ECO:0007669"/>
    <property type="project" value="InterPro"/>
</dbReference>
<dbReference type="PANTHER" id="PTHR34501:SF8">
    <property type="entry name" value="OUTER MEMBRANE PORIN N-RELATED"/>
    <property type="match status" value="1"/>
</dbReference>
<sequence>MKKIALAVLATLITPALHAAEIYNKDGNKLDLYGSMRARHYFSDNKTIDGDASYVRFGFKGQTQINDVLTGYGQWEYNIQANHSEGGTDALSGTKTRLGFAGLKLKDYGSIDYGRNWGIAYDVAAITDTAPIFDDLTYSAADVFMTGRTTGVATYRNNNFFGLVDGLKFGLQYQGANDENSGNARAANKSNGDGYGASASYTFDFGLSVLGTYASSNRTQPQNSLTLGNGDKADVWAGGVKYDNAGIYAAALYGQTHNLTPITGGYANKTENVEAIASYLFDFGLKPMFGYFQSKASDVEGIGDVDLVKYYDASLTYFFNKNMNAYVDYKINRLSDDNKLGIANDDQVGLGLTYQF</sequence>
<dbReference type="PRINTS" id="PR00182">
    <property type="entry name" value="ECOLNEIPORIN"/>
</dbReference>
<evidence type="ECO:0000256" key="1">
    <source>
        <dbReference type="ARBA" id="ARBA00004571"/>
    </source>
</evidence>
<dbReference type="InterPro" id="IPR050298">
    <property type="entry name" value="Gram-neg_bact_OMP"/>
</dbReference>
<reference evidence="9 10" key="2">
    <citation type="submission" date="2020-02" db="EMBL/GenBank/DDBJ databases">
        <title>The new genus of Enterobacteriales.</title>
        <authorList>
            <person name="Kim I.S."/>
        </authorList>
    </citation>
    <scope>NUCLEOTIDE SEQUENCE [LARGE SCALE GENOMIC DNA]</scope>
    <source>
        <strain evidence="9 10">SAP-6</strain>
    </source>
</reference>
<comment type="similarity">
    <text evidence="2">Belongs to the Gram-negative porin family.</text>
</comment>
<dbReference type="RefSeq" id="WP_162366794.1">
    <property type="nucleotide sequence ID" value="NZ_WUBS01000010.1"/>
</dbReference>
<dbReference type="AlphaFoldDB" id="A0A845SNG0"/>
<evidence type="ECO:0000256" key="2">
    <source>
        <dbReference type="ARBA" id="ARBA00007539"/>
    </source>
</evidence>
<dbReference type="GO" id="GO:0034220">
    <property type="term" value="P:monoatomic ion transmembrane transport"/>
    <property type="evidence" value="ECO:0007669"/>
    <property type="project" value="InterPro"/>
</dbReference>
<dbReference type="Gene3D" id="2.40.160.10">
    <property type="entry name" value="Porin"/>
    <property type="match status" value="1"/>
</dbReference>
<evidence type="ECO:0000256" key="5">
    <source>
        <dbReference type="ARBA" id="ARBA00022729"/>
    </source>
</evidence>
<evidence type="ECO:0000256" key="8">
    <source>
        <dbReference type="SAM" id="SignalP"/>
    </source>
</evidence>
<dbReference type="PANTHER" id="PTHR34501">
    <property type="entry name" value="PROTEIN YDDL-RELATED"/>
    <property type="match status" value="1"/>
</dbReference>
<protein>
    <submittedName>
        <fullName evidence="9">Porin OmpC</fullName>
    </submittedName>
</protein>
<dbReference type="Pfam" id="PF00267">
    <property type="entry name" value="Porin_1"/>
    <property type="match status" value="1"/>
</dbReference>
<evidence type="ECO:0000313" key="10">
    <source>
        <dbReference type="Proteomes" id="UP000461443"/>
    </source>
</evidence>
<dbReference type="EMBL" id="WUBS01000010">
    <property type="protein sequence ID" value="NDL64078.1"/>
    <property type="molecule type" value="Genomic_DNA"/>
</dbReference>
<dbReference type="SUPFAM" id="SSF56935">
    <property type="entry name" value="Porins"/>
    <property type="match status" value="1"/>
</dbReference>
<accession>A0A845SNG0</accession>
<feature type="signal peptide" evidence="8">
    <location>
        <begin position="1"/>
        <end position="19"/>
    </location>
</feature>
<dbReference type="Proteomes" id="UP000461443">
    <property type="component" value="Unassembled WGS sequence"/>
</dbReference>
<comment type="caution">
    <text evidence="9">The sequence shown here is derived from an EMBL/GenBank/DDBJ whole genome shotgun (WGS) entry which is preliminary data.</text>
</comment>
<organism evidence="9 10">
    <name type="scientific">Acerihabitans arboris</name>
    <dbReference type="NCBI Taxonomy" id="2691583"/>
    <lineage>
        <taxon>Bacteria</taxon>
        <taxon>Pseudomonadati</taxon>
        <taxon>Pseudomonadota</taxon>
        <taxon>Gammaproteobacteria</taxon>
        <taxon>Enterobacterales</taxon>
        <taxon>Pectobacteriaceae</taxon>
        <taxon>Acerihabitans</taxon>
    </lineage>
</organism>
<reference evidence="9 10" key="1">
    <citation type="submission" date="2019-12" db="EMBL/GenBank/DDBJ databases">
        <authorList>
            <person name="Lee S.D."/>
        </authorList>
    </citation>
    <scope>NUCLEOTIDE SEQUENCE [LARGE SCALE GENOMIC DNA]</scope>
    <source>
        <strain evidence="9 10">SAP-6</strain>
    </source>
</reference>
<evidence type="ECO:0000256" key="4">
    <source>
        <dbReference type="ARBA" id="ARBA00022692"/>
    </source>
</evidence>
<evidence type="ECO:0000313" key="9">
    <source>
        <dbReference type="EMBL" id="NDL64078.1"/>
    </source>
</evidence>
<gene>
    <name evidence="9" type="ORF">GRH90_15140</name>
</gene>
<evidence type="ECO:0000256" key="3">
    <source>
        <dbReference type="ARBA" id="ARBA00022452"/>
    </source>
</evidence>
<evidence type="ECO:0000256" key="6">
    <source>
        <dbReference type="ARBA" id="ARBA00023136"/>
    </source>
</evidence>
<keyword evidence="3" id="KW-1134">Transmembrane beta strand</keyword>
<keyword evidence="7" id="KW-0998">Cell outer membrane</keyword>
<evidence type="ECO:0000256" key="7">
    <source>
        <dbReference type="ARBA" id="ARBA00023237"/>
    </source>
</evidence>
<proteinExistence type="inferred from homology"/>
<dbReference type="InterPro" id="IPR001702">
    <property type="entry name" value="Porin_Gram-ve"/>
</dbReference>
<dbReference type="InterPro" id="IPR023614">
    <property type="entry name" value="Porin_dom_sf"/>
</dbReference>
<name>A0A845SNG0_9GAMM</name>
<feature type="chain" id="PRO_5032616248" evidence="8">
    <location>
        <begin position="20"/>
        <end position="356"/>
    </location>
</feature>
<keyword evidence="5 8" id="KW-0732">Signal</keyword>